<dbReference type="SUPFAM" id="SSF46689">
    <property type="entry name" value="Homeodomain-like"/>
    <property type="match status" value="1"/>
</dbReference>
<gene>
    <name evidence="4" type="ORF">OW763_00940</name>
</gene>
<name>A0ABT4CY95_9CLOT</name>
<keyword evidence="5" id="KW-1185">Reference proteome</keyword>
<dbReference type="InterPro" id="IPR050624">
    <property type="entry name" value="HTH-type_Tx_Regulator"/>
</dbReference>
<dbReference type="Gene3D" id="1.10.357.10">
    <property type="entry name" value="Tetracycline Repressor, domain 2"/>
    <property type="match status" value="1"/>
</dbReference>
<proteinExistence type="predicted"/>
<comment type="caution">
    <text evidence="4">The sequence shown here is derived from an EMBL/GenBank/DDBJ whole genome shotgun (WGS) entry which is preliminary data.</text>
</comment>
<feature type="domain" description="HTH tetR-type" evidence="3">
    <location>
        <begin position="11"/>
        <end position="71"/>
    </location>
</feature>
<dbReference type="InterPro" id="IPR009057">
    <property type="entry name" value="Homeodomain-like_sf"/>
</dbReference>
<dbReference type="PANTHER" id="PTHR43479">
    <property type="entry name" value="ACREF/ENVCD OPERON REPRESSOR-RELATED"/>
    <property type="match status" value="1"/>
</dbReference>
<protein>
    <submittedName>
        <fullName evidence="4">TetR/AcrR family transcriptional regulator</fullName>
    </submittedName>
</protein>
<dbReference type="RefSeq" id="WP_268039188.1">
    <property type="nucleotide sequence ID" value="NZ_JAPQER010000001.1"/>
</dbReference>
<evidence type="ECO:0000256" key="1">
    <source>
        <dbReference type="ARBA" id="ARBA00023125"/>
    </source>
</evidence>
<sequence length="205" mass="24322">MPKNTFFNLNKNKIDNIINAAVKEFSRVPFDKASINNIVSDANIPRGSFYQYFENKEDLYEYVIRSICISKGNTLKSLLEKNGGDIFKSFESLFIQEFQFFKDKNYHDLFKNFFAHSRQSMQEKISNKILMDDMNKKHQEIIKMVNMRLYNLTEENIFTLLHLLFTSMRNVFIKADRKNLTEEEALNTYKNILNIFKYGVLKTND</sequence>
<evidence type="ECO:0000259" key="3">
    <source>
        <dbReference type="PROSITE" id="PS50977"/>
    </source>
</evidence>
<accession>A0ABT4CY95</accession>
<evidence type="ECO:0000256" key="2">
    <source>
        <dbReference type="PROSITE-ProRule" id="PRU00335"/>
    </source>
</evidence>
<keyword evidence="1 2" id="KW-0238">DNA-binding</keyword>
<evidence type="ECO:0000313" key="5">
    <source>
        <dbReference type="Proteomes" id="UP001078443"/>
    </source>
</evidence>
<dbReference type="Pfam" id="PF17924">
    <property type="entry name" value="TetR_C_19"/>
    <property type="match status" value="1"/>
</dbReference>
<feature type="DNA-binding region" description="H-T-H motif" evidence="2">
    <location>
        <begin position="34"/>
        <end position="53"/>
    </location>
</feature>
<evidence type="ECO:0000313" key="4">
    <source>
        <dbReference type="EMBL" id="MCY6482920.1"/>
    </source>
</evidence>
<dbReference type="InterPro" id="IPR001647">
    <property type="entry name" value="HTH_TetR"/>
</dbReference>
<dbReference type="PRINTS" id="PR00455">
    <property type="entry name" value="HTHTETR"/>
</dbReference>
<organism evidence="4 5">
    <name type="scientific">Clostridium aestuarii</name>
    <dbReference type="NCBI Taxonomy" id="338193"/>
    <lineage>
        <taxon>Bacteria</taxon>
        <taxon>Bacillati</taxon>
        <taxon>Bacillota</taxon>
        <taxon>Clostridia</taxon>
        <taxon>Eubacteriales</taxon>
        <taxon>Clostridiaceae</taxon>
        <taxon>Clostridium</taxon>
    </lineage>
</organism>
<dbReference type="PROSITE" id="PS50977">
    <property type="entry name" value="HTH_TETR_2"/>
    <property type="match status" value="1"/>
</dbReference>
<dbReference type="EMBL" id="JAPQER010000001">
    <property type="protein sequence ID" value="MCY6482920.1"/>
    <property type="molecule type" value="Genomic_DNA"/>
</dbReference>
<reference evidence="4" key="1">
    <citation type="submission" date="2022-12" db="EMBL/GenBank/DDBJ databases">
        <authorList>
            <person name="Wang J."/>
        </authorList>
    </citation>
    <scope>NUCLEOTIDE SEQUENCE</scope>
    <source>
        <strain evidence="4">HY-45-18</strain>
    </source>
</reference>
<dbReference type="PANTHER" id="PTHR43479:SF11">
    <property type="entry name" value="ACREF_ENVCD OPERON REPRESSOR-RELATED"/>
    <property type="match status" value="1"/>
</dbReference>
<dbReference type="Proteomes" id="UP001078443">
    <property type="component" value="Unassembled WGS sequence"/>
</dbReference>
<dbReference type="Pfam" id="PF00440">
    <property type="entry name" value="TetR_N"/>
    <property type="match status" value="1"/>
</dbReference>